<dbReference type="OrthoDB" id="5062115at2759"/>
<dbReference type="Proteomes" id="UP000784294">
    <property type="component" value="Unassembled WGS sequence"/>
</dbReference>
<evidence type="ECO:0000313" key="2">
    <source>
        <dbReference type="Proteomes" id="UP000784294"/>
    </source>
</evidence>
<dbReference type="GO" id="GO:0043252">
    <property type="term" value="P:sodium-independent organic anion transport"/>
    <property type="evidence" value="ECO:0007669"/>
    <property type="project" value="TreeGrafter"/>
</dbReference>
<dbReference type="Pfam" id="PF03137">
    <property type="entry name" value="OATP"/>
    <property type="match status" value="1"/>
</dbReference>
<protein>
    <submittedName>
        <fullName evidence="1">Uncharacterized protein</fullName>
    </submittedName>
</protein>
<dbReference type="EMBL" id="CAAALY010283862">
    <property type="protein sequence ID" value="VEL43665.1"/>
    <property type="molecule type" value="Genomic_DNA"/>
</dbReference>
<dbReference type="PANTHER" id="PTHR11388:SF142">
    <property type="entry name" value="SOLUTE CARRIER ORGANIC ANION TRANSPORTER FAMILY MEMBER 5A1"/>
    <property type="match status" value="1"/>
</dbReference>
<evidence type="ECO:0000313" key="1">
    <source>
        <dbReference type="EMBL" id="VEL43665.1"/>
    </source>
</evidence>
<comment type="caution">
    <text evidence="1">The sequence shown here is derived from an EMBL/GenBank/DDBJ whole genome shotgun (WGS) entry which is preliminary data.</text>
</comment>
<accession>A0A3S5BFT1</accession>
<dbReference type="GO" id="GO:0016323">
    <property type="term" value="C:basolateral plasma membrane"/>
    <property type="evidence" value="ECO:0007669"/>
    <property type="project" value="TreeGrafter"/>
</dbReference>
<dbReference type="InterPro" id="IPR004156">
    <property type="entry name" value="OATP"/>
</dbReference>
<name>A0A3S5BFT1_9PLAT</name>
<dbReference type="GO" id="GO:0015347">
    <property type="term" value="F:sodium-independent organic anion transmembrane transporter activity"/>
    <property type="evidence" value="ECO:0007669"/>
    <property type="project" value="TreeGrafter"/>
</dbReference>
<keyword evidence="2" id="KW-1185">Reference proteome</keyword>
<dbReference type="PANTHER" id="PTHR11388">
    <property type="entry name" value="ORGANIC ANION TRANSPORTER"/>
    <property type="match status" value="1"/>
</dbReference>
<sequence length="84" mass="9540">MVTMRSVDRAERPLALGLQFVIIRLLANIPAPLICARIIDAACEHWRITCGRQGNCAFYDLVKLNKYLMGTSKYLQLITFLEVV</sequence>
<organism evidence="1 2">
    <name type="scientific">Protopolystoma xenopodis</name>
    <dbReference type="NCBI Taxonomy" id="117903"/>
    <lineage>
        <taxon>Eukaryota</taxon>
        <taxon>Metazoa</taxon>
        <taxon>Spiralia</taxon>
        <taxon>Lophotrochozoa</taxon>
        <taxon>Platyhelminthes</taxon>
        <taxon>Monogenea</taxon>
        <taxon>Polyopisthocotylea</taxon>
        <taxon>Polystomatidea</taxon>
        <taxon>Polystomatidae</taxon>
        <taxon>Protopolystoma</taxon>
    </lineage>
</organism>
<dbReference type="AlphaFoldDB" id="A0A3S5BFT1"/>
<proteinExistence type="predicted"/>
<reference evidence="1" key="1">
    <citation type="submission" date="2018-11" db="EMBL/GenBank/DDBJ databases">
        <authorList>
            <consortium name="Pathogen Informatics"/>
        </authorList>
    </citation>
    <scope>NUCLEOTIDE SEQUENCE</scope>
</reference>
<gene>
    <name evidence="1" type="ORF">PXEA_LOCUS37105</name>
</gene>